<comment type="caution">
    <text evidence="1">The sequence shown here is derived from an EMBL/GenBank/DDBJ whole genome shotgun (WGS) entry which is preliminary data.</text>
</comment>
<sequence>MQRFRFDHRTILLEAILELLNRGVGPDEIDIYLSRIGPVDLDLFQQCLGDVLGGFADEQAYYSEARVAA</sequence>
<accession>A0ABQ0GV31</accession>
<dbReference type="RefSeq" id="WP_407863519.1">
    <property type="nucleotide sequence ID" value="NZ_BAAFZP010000001.1"/>
</dbReference>
<proteinExistence type="predicted"/>
<dbReference type="EMBL" id="BAAFZP010000001">
    <property type="protein sequence ID" value="GAB1580527.1"/>
    <property type="molecule type" value="Genomic_DNA"/>
</dbReference>
<protein>
    <recommendedName>
        <fullName evidence="3">DUF3572 domain-containing protein</fullName>
    </recommendedName>
</protein>
<evidence type="ECO:0008006" key="3">
    <source>
        <dbReference type="Google" id="ProtNLM"/>
    </source>
</evidence>
<name>A0ABQ0GV31_9HYPH</name>
<reference evidence="1 2" key="1">
    <citation type="submission" date="2024-10" db="EMBL/GenBank/DDBJ databases">
        <title>Isolation, draft genome sequencing and identification of Phyllobacterium sp. NSA23, isolated from leaf soil.</title>
        <authorList>
            <person name="Akita H."/>
        </authorList>
    </citation>
    <scope>NUCLEOTIDE SEQUENCE [LARGE SCALE GENOMIC DNA]</scope>
    <source>
        <strain evidence="1 2">NSA23</strain>
    </source>
</reference>
<evidence type="ECO:0000313" key="1">
    <source>
        <dbReference type="EMBL" id="GAB1580527.1"/>
    </source>
</evidence>
<organism evidence="1 2">
    <name type="scientific">Phyllobacterium phragmitis</name>
    <dbReference type="NCBI Taxonomy" id="2670329"/>
    <lineage>
        <taxon>Bacteria</taxon>
        <taxon>Pseudomonadati</taxon>
        <taxon>Pseudomonadota</taxon>
        <taxon>Alphaproteobacteria</taxon>
        <taxon>Hyphomicrobiales</taxon>
        <taxon>Phyllobacteriaceae</taxon>
        <taxon>Phyllobacterium</taxon>
    </lineage>
</organism>
<gene>
    <name evidence="1" type="ORF">PPNSA23_04700</name>
</gene>
<dbReference type="Proteomes" id="UP001628091">
    <property type="component" value="Unassembled WGS sequence"/>
</dbReference>
<evidence type="ECO:0000313" key="2">
    <source>
        <dbReference type="Proteomes" id="UP001628091"/>
    </source>
</evidence>
<keyword evidence="2" id="KW-1185">Reference proteome</keyword>